<evidence type="ECO:0000256" key="2">
    <source>
        <dbReference type="SAM" id="SignalP"/>
    </source>
</evidence>
<dbReference type="AlphaFoldDB" id="A0A3M6VCV6"/>
<feature type="chain" id="PRO_5036340266" description="RxLR effector protein" evidence="2">
    <location>
        <begin position="21"/>
        <end position="154"/>
    </location>
</feature>
<name>A0A3M6VCV6_9STRA</name>
<evidence type="ECO:0000313" key="4">
    <source>
        <dbReference type="EMBL" id="RQM16456.1"/>
    </source>
</evidence>
<sequence length="154" mass="17076">MRFNVFFTLFVATFIVSCDSFISAKTYSLNDRTFDSTEVHQLRGNDDIQEERGGELGEAISHGLTAVRSSASPKYVDMTADELTDLAKKISDTHNLQKLSNTDMAKLMAELAVVKKEKKEKWPMITKVFIVLVASVGISFALSALFELLTPYGA</sequence>
<proteinExistence type="predicted"/>
<evidence type="ECO:0000313" key="5">
    <source>
        <dbReference type="Proteomes" id="UP000282087"/>
    </source>
</evidence>
<dbReference type="OrthoDB" id="116496at2759"/>
<evidence type="ECO:0000256" key="1">
    <source>
        <dbReference type="SAM" id="Phobius"/>
    </source>
</evidence>
<organism evidence="3 5">
    <name type="scientific">Peronospora effusa</name>
    <dbReference type="NCBI Taxonomy" id="542832"/>
    <lineage>
        <taxon>Eukaryota</taxon>
        <taxon>Sar</taxon>
        <taxon>Stramenopiles</taxon>
        <taxon>Oomycota</taxon>
        <taxon>Peronosporomycetes</taxon>
        <taxon>Peronosporales</taxon>
        <taxon>Peronosporaceae</taxon>
        <taxon>Peronospora</taxon>
    </lineage>
</organism>
<protein>
    <recommendedName>
        <fullName evidence="7">RxLR effector protein</fullName>
    </recommendedName>
</protein>
<keyword evidence="1" id="KW-0812">Transmembrane</keyword>
<reference evidence="5 6" key="1">
    <citation type="submission" date="2018-06" db="EMBL/GenBank/DDBJ databases">
        <title>Comparative genomics of downy mildews reveals potential adaptations to biotrophy.</title>
        <authorList>
            <person name="Fletcher K."/>
            <person name="Klosterman S.J."/>
            <person name="Derevnina L."/>
            <person name="Martin F."/>
            <person name="Koike S."/>
            <person name="Reyes Chin-Wo S."/>
            <person name="Mou B."/>
            <person name="Michelmore R."/>
        </authorList>
    </citation>
    <scope>NUCLEOTIDE SEQUENCE [LARGE SCALE GENOMIC DNA]</scope>
    <source>
        <strain evidence="4 6">R13</strain>
        <strain evidence="3 5">R14</strain>
    </source>
</reference>
<dbReference type="EMBL" id="QKXF01000116">
    <property type="protein sequence ID" value="RQM16456.1"/>
    <property type="molecule type" value="Genomic_DNA"/>
</dbReference>
<feature type="signal peptide" evidence="2">
    <location>
        <begin position="1"/>
        <end position="20"/>
    </location>
</feature>
<dbReference type="PROSITE" id="PS51257">
    <property type="entry name" value="PROKAR_LIPOPROTEIN"/>
    <property type="match status" value="1"/>
</dbReference>
<keyword evidence="2" id="KW-0732">Signal</keyword>
<comment type="caution">
    <text evidence="3">The sequence shown here is derived from an EMBL/GenBank/DDBJ whole genome shotgun (WGS) entry which is preliminary data.</text>
</comment>
<dbReference type="Proteomes" id="UP000282087">
    <property type="component" value="Unassembled WGS sequence"/>
</dbReference>
<keyword evidence="1" id="KW-0472">Membrane</keyword>
<dbReference type="VEuPathDB" id="FungiDB:DD237_004677"/>
<accession>A0A3M6VCV6</accession>
<dbReference type="Proteomes" id="UP000286097">
    <property type="component" value="Unassembled WGS sequence"/>
</dbReference>
<dbReference type="EMBL" id="QLLG01000360">
    <property type="protein sequence ID" value="RMX63831.1"/>
    <property type="molecule type" value="Genomic_DNA"/>
</dbReference>
<evidence type="ECO:0008006" key="7">
    <source>
        <dbReference type="Google" id="ProtNLM"/>
    </source>
</evidence>
<keyword evidence="1" id="KW-1133">Transmembrane helix</keyword>
<feature type="transmembrane region" description="Helical" evidence="1">
    <location>
        <begin position="128"/>
        <end position="149"/>
    </location>
</feature>
<evidence type="ECO:0000313" key="3">
    <source>
        <dbReference type="EMBL" id="RMX63831.1"/>
    </source>
</evidence>
<evidence type="ECO:0000313" key="6">
    <source>
        <dbReference type="Proteomes" id="UP000286097"/>
    </source>
</evidence>
<keyword evidence="5" id="KW-1185">Reference proteome</keyword>
<gene>
    <name evidence="4" type="ORF">DD237_004677</name>
    <name evidence="3" type="ORF">DD238_007729</name>
</gene>